<accession>X1NV30</accession>
<protein>
    <submittedName>
        <fullName evidence="1">Uncharacterized protein</fullName>
    </submittedName>
</protein>
<dbReference type="AlphaFoldDB" id="X1NV30"/>
<organism evidence="1">
    <name type="scientific">marine sediment metagenome</name>
    <dbReference type="NCBI Taxonomy" id="412755"/>
    <lineage>
        <taxon>unclassified sequences</taxon>
        <taxon>metagenomes</taxon>
        <taxon>ecological metagenomes</taxon>
    </lineage>
</organism>
<sequence length="74" mass="8277">MCPPPWSPITSLIVNSQNEIEIGKEHEKHTFNVPTVVSLPKGLPHFPIVCNKVDKPYGVVQVGLGPKYEARWID</sequence>
<dbReference type="EMBL" id="BARV01027133">
    <property type="protein sequence ID" value="GAI34071.1"/>
    <property type="molecule type" value="Genomic_DNA"/>
</dbReference>
<proteinExistence type="predicted"/>
<comment type="caution">
    <text evidence="1">The sequence shown here is derived from an EMBL/GenBank/DDBJ whole genome shotgun (WGS) entry which is preliminary data.</text>
</comment>
<evidence type="ECO:0000313" key="1">
    <source>
        <dbReference type="EMBL" id="GAI34071.1"/>
    </source>
</evidence>
<reference evidence="1" key="1">
    <citation type="journal article" date="2014" name="Front. Microbiol.">
        <title>High frequency of phylogenetically diverse reductive dehalogenase-homologous genes in deep subseafloor sedimentary metagenomes.</title>
        <authorList>
            <person name="Kawai M."/>
            <person name="Futagami T."/>
            <person name="Toyoda A."/>
            <person name="Takaki Y."/>
            <person name="Nishi S."/>
            <person name="Hori S."/>
            <person name="Arai W."/>
            <person name="Tsubouchi T."/>
            <person name="Morono Y."/>
            <person name="Uchiyama I."/>
            <person name="Ito T."/>
            <person name="Fujiyama A."/>
            <person name="Inagaki F."/>
            <person name="Takami H."/>
        </authorList>
    </citation>
    <scope>NUCLEOTIDE SEQUENCE</scope>
    <source>
        <strain evidence="1">Expedition CK06-06</strain>
    </source>
</reference>
<name>X1NV30_9ZZZZ</name>
<gene>
    <name evidence="1" type="ORF">S06H3_43716</name>
</gene>